<comment type="caution">
    <text evidence="1">The sequence shown here is derived from an EMBL/GenBank/DDBJ whole genome shotgun (WGS) entry which is preliminary data.</text>
</comment>
<dbReference type="AlphaFoldDB" id="A0AAD9QIM8"/>
<evidence type="ECO:0000313" key="2">
    <source>
        <dbReference type="Proteomes" id="UP001249851"/>
    </source>
</evidence>
<accession>A0AAD9QIM8</accession>
<reference evidence="1" key="2">
    <citation type="journal article" date="2023" name="Science">
        <title>Genomic signatures of disease resistance in endangered staghorn corals.</title>
        <authorList>
            <person name="Vollmer S.V."/>
            <person name="Selwyn J.D."/>
            <person name="Despard B.A."/>
            <person name="Roesel C.L."/>
        </authorList>
    </citation>
    <scope>NUCLEOTIDE SEQUENCE</scope>
    <source>
        <strain evidence="1">K2</strain>
    </source>
</reference>
<dbReference type="PANTHER" id="PTHR33309:SF1">
    <property type="entry name" value="MYB_SANT-LIKE DNA-BINDING DOMAIN-CONTAINING PROTEIN"/>
    <property type="match status" value="1"/>
</dbReference>
<protein>
    <submittedName>
        <fullName evidence="1">Uncharacterized protein</fullName>
    </submittedName>
</protein>
<keyword evidence="2" id="KW-1185">Reference proteome</keyword>
<name>A0AAD9QIM8_ACRCE</name>
<organism evidence="1 2">
    <name type="scientific">Acropora cervicornis</name>
    <name type="common">Staghorn coral</name>
    <dbReference type="NCBI Taxonomy" id="6130"/>
    <lineage>
        <taxon>Eukaryota</taxon>
        <taxon>Metazoa</taxon>
        <taxon>Cnidaria</taxon>
        <taxon>Anthozoa</taxon>
        <taxon>Hexacorallia</taxon>
        <taxon>Scleractinia</taxon>
        <taxon>Astrocoeniina</taxon>
        <taxon>Acroporidae</taxon>
        <taxon>Acropora</taxon>
    </lineage>
</organism>
<dbReference type="EMBL" id="JARQWQ010000031">
    <property type="protein sequence ID" value="KAK2561864.1"/>
    <property type="molecule type" value="Genomic_DNA"/>
</dbReference>
<proteinExistence type="predicted"/>
<gene>
    <name evidence="1" type="ORF">P5673_015257</name>
</gene>
<sequence length="233" mass="27460">MGWTDDHDIALIKEVRIENPLKTKKKTSARAQIWQKIADKLSGVKQPLFKESMSKRSIQDRYILVSDKYKQRMRREAAASGISPSYSELDQLIEECIGELSLSKEEKDRESALEIRRVAMENLSQSKKRKEATCEDEAKKKKLRKTGSDTMEYLKEKNLQEVAIREHELKIREQELKLKEDIEKQRIEYMMAMMHQQQELQQQQHQQFQAVMTQQNELMKALILKSNVNKNSF</sequence>
<evidence type="ECO:0000313" key="1">
    <source>
        <dbReference type="EMBL" id="KAK2561864.1"/>
    </source>
</evidence>
<reference evidence="1" key="1">
    <citation type="journal article" date="2023" name="G3 (Bethesda)">
        <title>Whole genome assembly and annotation of the endangered Caribbean coral Acropora cervicornis.</title>
        <authorList>
            <person name="Selwyn J.D."/>
            <person name="Vollmer S.V."/>
        </authorList>
    </citation>
    <scope>NUCLEOTIDE SEQUENCE</scope>
    <source>
        <strain evidence="1">K2</strain>
    </source>
</reference>
<dbReference type="Proteomes" id="UP001249851">
    <property type="component" value="Unassembled WGS sequence"/>
</dbReference>
<dbReference type="PANTHER" id="PTHR33309">
    <property type="entry name" value="KERATIN, ULTRA HIGH-SULFUR MATRIX PROTEIN-LIKE"/>
    <property type="match status" value="1"/>
</dbReference>